<evidence type="ECO:0000256" key="1">
    <source>
        <dbReference type="ARBA" id="ARBA00001913"/>
    </source>
</evidence>
<dbReference type="PROSITE" id="PS51695">
    <property type="entry name" value="SEDOLISIN"/>
    <property type="match status" value="1"/>
</dbReference>
<dbReference type="SMART" id="SM00944">
    <property type="entry name" value="Pro-kuma_activ"/>
    <property type="match status" value="1"/>
</dbReference>
<dbReference type="PANTHER" id="PTHR14218">
    <property type="entry name" value="PROTEASE S8 TRIPEPTIDYL PEPTIDASE I CLN2"/>
    <property type="match status" value="1"/>
</dbReference>
<feature type="chain" id="PRO_5014344871" description="Peptidase S53 domain-containing protein" evidence="10">
    <location>
        <begin position="23"/>
        <end position="493"/>
    </location>
</feature>
<evidence type="ECO:0000313" key="12">
    <source>
        <dbReference type="EMBL" id="PMD60872.1"/>
    </source>
</evidence>
<name>A0A2J6TD10_9HELO</name>
<comment type="cofactor">
    <cofactor evidence="1">
        <name>Ca(2+)</name>
        <dbReference type="ChEBI" id="CHEBI:29108"/>
    </cofactor>
</comment>
<dbReference type="Gene3D" id="3.40.50.200">
    <property type="entry name" value="Peptidase S8/S53 domain"/>
    <property type="match status" value="1"/>
</dbReference>
<keyword evidence="10" id="KW-0732">Signal</keyword>
<comment type="caution">
    <text evidence="9">Lacks conserved residue(s) required for the propagation of feature annotation.</text>
</comment>
<feature type="active site" description="Charge relay system" evidence="9">
    <location>
        <position position="225"/>
    </location>
</feature>
<evidence type="ECO:0000256" key="2">
    <source>
        <dbReference type="ARBA" id="ARBA00004239"/>
    </source>
</evidence>
<dbReference type="GO" id="GO:0005576">
    <property type="term" value="C:extracellular region"/>
    <property type="evidence" value="ECO:0007669"/>
    <property type="project" value="UniProtKB-SubCell"/>
</dbReference>
<dbReference type="GeneID" id="36592856"/>
<keyword evidence="8" id="KW-0865">Zymogen</keyword>
<reference evidence="12 13" key="1">
    <citation type="submission" date="2016-04" db="EMBL/GenBank/DDBJ databases">
        <title>A degradative enzymes factory behind the ericoid mycorrhizal symbiosis.</title>
        <authorList>
            <consortium name="DOE Joint Genome Institute"/>
            <person name="Martino E."/>
            <person name="Morin E."/>
            <person name="Grelet G."/>
            <person name="Kuo A."/>
            <person name="Kohler A."/>
            <person name="Daghino S."/>
            <person name="Barry K."/>
            <person name="Choi C."/>
            <person name="Cichocki N."/>
            <person name="Clum A."/>
            <person name="Copeland A."/>
            <person name="Hainaut M."/>
            <person name="Haridas S."/>
            <person name="Labutti K."/>
            <person name="Lindquist E."/>
            <person name="Lipzen A."/>
            <person name="Khouja H.-R."/>
            <person name="Murat C."/>
            <person name="Ohm R."/>
            <person name="Olson A."/>
            <person name="Spatafora J."/>
            <person name="Veneault-Fourrey C."/>
            <person name="Henrissat B."/>
            <person name="Grigoriev I."/>
            <person name="Martin F."/>
            <person name="Perotto S."/>
        </authorList>
    </citation>
    <scope>NUCLEOTIDE SEQUENCE [LARGE SCALE GENOMIC DNA]</scope>
    <source>
        <strain evidence="12 13">E</strain>
    </source>
</reference>
<keyword evidence="7" id="KW-0106">Calcium</keyword>
<dbReference type="InParanoid" id="A0A2J6TD10"/>
<dbReference type="Proteomes" id="UP000235371">
    <property type="component" value="Unassembled WGS sequence"/>
</dbReference>
<proteinExistence type="predicted"/>
<protein>
    <recommendedName>
        <fullName evidence="11">Peptidase S53 domain-containing protein</fullName>
    </recommendedName>
</protein>
<organism evidence="12 13">
    <name type="scientific">Hyaloscypha bicolor E</name>
    <dbReference type="NCBI Taxonomy" id="1095630"/>
    <lineage>
        <taxon>Eukaryota</taxon>
        <taxon>Fungi</taxon>
        <taxon>Dikarya</taxon>
        <taxon>Ascomycota</taxon>
        <taxon>Pezizomycotina</taxon>
        <taxon>Leotiomycetes</taxon>
        <taxon>Helotiales</taxon>
        <taxon>Hyaloscyphaceae</taxon>
        <taxon>Hyaloscypha</taxon>
        <taxon>Hyaloscypha bicolor</taxon>
    </lineage>
</organism>
<dbReference type="CDD" id="cd11377">
    <property type="entry name" value="Pro-peptidase_S53"/>
    <property type="match status" value="1"/>
</dbReference>
<evidence type="ECO:0000313" key="13">
    <source>
        <dbReference type="Proteomes" id="UP000235371"/>
    </source>
</evidence>
<dbReference type="GO" id="GO:0046872">
    <property type="term" value="F:metal ion binding"/>
    <property type="evidence" value="ECO:0007669"/>
    <property type="project" value="UniProtKB-KW"/>
</dbReference>
<evidence type="ECO:0000256" key="5">
    <source>
        <dbReference type="ARBA" id="ARBA00022801"/>
    </source>
</evidence>
<dbReference type="SUPFAM" id="SSF54897">
    <property type="entry name" value="Protease propeptides/inhibitors"/>
    <property type="match status" value="1"/>
</dbReference>
<evidence type="ECO:0000256" key="9">
    <source>
        <dbReference type="PROSITE-ProRule" id="PRU01032"/>
    </source>
</evidence>
<evidence type="ECO:0000259" key="11">
    <source>
        <dbReference type="PROSITE" id="PS51695"/>
    </source>
</evidence>
<dbReference type="PANTHER" id="PTHR14218:SF19">
    <property type="entry name" value="SERINE PROTEASE AORO, PUTATIVE (AFU_ORTHOLOGUE AFUA_6G10250)-RELATED"/>
    <property type="match status" value="1"/>
</dbReference>
<comment type="subcellular location">
    <subcellularLocation>
        <location evidence="2">Secreted</location>
        <location evidence="2">Extracellular space</location>
    </subcellularLocation>
</comment>
<keyword evidence="3 9" id="KW-0645">Protease</keyword>
<evidence type="ECO:0000256" key="4">
    <source>
        <dbReference type="ARBA" id="ARBA00022723"/>
    </source>
</evidence>
<keyword evidence="5 9" id="KW-0378">Hydrolase</keyword>
<feature type="active site" description="Charge relay system" evidence="9">
    <location>
        <position position="434"/>
    </location>
</feature>
<accession>A0A2J6TD10</accession>
<evidence type="ECO:0000256" key="7">
    <source>
        <dbReference type="ARBA" id="ARBA00022837"/>
    </source>
</evidence>
<dbReference type="Pfam" id="PF09286">
    <property type="entry name" value="Pro-kuma_activ"/>
    <property type="match status" value="1"/>
</dbReference>
<dbReference type="InterPro" id="IPR015366">
    <property type="entry name" value="S53_propep"/>
</dbReference>
<evidence type="ECO:0000256" key="3">
    <source>
        <dbReference type="ARBA" id="ARBA00022670"/>
    </source>
</evidence>
<evidence type="ECO:0000256" key="10">
    <source>
        <dbReference type="SAM" id="SignalP"/>
    </source>
</evidence>
<dbReference type="InterPro" id="IPR030400">
    <property type="entry name" value="Sedolisin_dom"/>
</dbReference>
<dbReference type="GO" id="GO:0004252">
    <property type="term" value="F:serine-type endopeptidase activity"/>
    <property type="evidence" value="ECO:0007669"/>
    <property type="project" value="UniProtKB-UniRule"/>
</dbReference>
<dbReference type="SUPFAM" id="SSF52743">
    <property type="entry name" value="Subtilisin-like"/>
    <property type="match status" value="1"/>
</dbReference>
<dbReference type="AlphaFoldDB" id="A0A2J6TD10"/>
<dbReference type="RefSeq" id="XP_024737776.1">
    <property type="nucleotide sequence ID" value="XM_024884779.1"/>
</dbReference>
<evidence type="ECO:0000256" key="6">
    <source>
        <dbReference type="ARBA" id="ARBA00022825"/>
    </source>
</evidence>
<dbReference type="InterPro" id="IPR036852">
    <property type="entry name" value="Peptidase_S8/S53_dom_sf"/>
</dbReference>
<dbReference type="OrthoDB" id="409122at2759"/>
<evidence type="ECO:0000256" key="8">
    <source>
        <dbReference type="ARBA" id="ARBA00023145"/>
    </source>
</evidence>
<dbReference type="GO" id="GO:0008240">
    <property type="term" value="F:tripeptidyl-peptidase activity"/>
    <property type="evidence" value="ECO:0007669"/>
    <property type="project" value="TreeGrafter"/>
</dbReference>
<feature type="active site" description="Charge relay system" evidence="9">
    <location>
        <position position="229"/>
    </location>
</feature>
<dbReference type="GO" id="GO:0006508">
    <property type="term" value="P:proteolysis"/>
    <property type="evidence" value="ECO:0007669"/>
    <property type="project" value="UniProtKB-KW"/>
</dbReference>
<feature type="domain" description="Peptidase S53" evidence="11">
    <location>
        <begin position="151"/>
        <end position="493"/>
    </location>
</feature>
<dbReference type="EMBL" id="KZ613787">
    <property type="protein sequence ID" value="PMD60872.1"/>
    <property type="molecule type" value="Genomic_DNA"/>
</dbReference>
<keyword evidence="13" id="KW-1185">Reference proteome</keyword>
<keyword evidence="4" id="KW-0479">Metal-binding</keyword>
<sequence length="493" mass="53410">MRLSFIAVAGLLSSVSFSPTASYAVHEKRQVEDPRWLPGDVKLDRRTPLPISIGLTQQNIHKGHDFLMDVFASTVETLNAMKEWLSSHGIKQARLSISKGSSWILFSSTIGEAEALLQTKYKVYEHSETKKSHLACDEYRVPVEIKAHIDFITPAIGFDVFFADPEPRRKVRLLKRNMVAQIQSDLGLFYHYLSINVPQGSAWTLASIDGRTLQQIAESLYYNGESDLDLEYAIALVYPQKVTLYQGGDLVEGVGASFNPFLDALDISHCNEGNLPVACMNRQCNVWMKLGLRGVTTVVSNGDYEVAEMAKYAAHMSAAPVVFSTPPVQQEGSTRPRPYITSVGATQIIPGAAITAAEVACETTIYSGGGFSNNFTLLSCQSSAVARYFKSHMPKYSTTLCDASGKTRGIPDISATEHGISQQWTALAIIYLASAAAPTVGSIITLINEARITAEGSNPGCGNAGFTAVSRWDPLAGLGTHTAEVLDGSSLRG</sequence>
<keyword evidence="6 9" id="KW-0720">Serine protease</keyword>
<dbReference type="STRING" id="1095630.A0A2J6TD10"/>
<feature type="signal peptide" evidence="10">
    <location>
        <begin position="1"/>
        <end position="22"/>
    </location>
</feature>
<gene>
    <name evidence="12" type="ORF">K444DRAFT_642775</name>
</gene>
<dbReference type="InterPro" id="IPR050819">
    <property type="entry name" value="Tripeptidyl-peptidase_I"/>
</dbReference>